<evidence type="ECO:0000313" key="3">
    <source>
        <dbReference type="Proteomes" id="UP000000673"/>
    </source>
</evidence>
<reference evidence="1" key="3">
    <citation type="journal article" date="2013" name="Nucleic Acids Res.">
        <title>The genome of Anopheles darlingi, the main neotropical malaria vector.</title>
        <authorList>
            <person name="Marinotti O."/>
            <person name="Cerqueira G.C."/>
            <person name="de Almeida L.G."/>
            <person name="Ferro M.I."/>
            <person name="Loreto E.L."/>
            <person name="Zaha A."/>
            <person name="Teixeira S.M."/>
            <person name="Wespiser A.R."/>
            <person name="Almeida E Silva A."/>
            <person name="Schlindwein A.D."/>
            <person name="Pacheco A.C."/>
            <person name="Silva A.L."/>
            <person name="Graveley B.R."/>
            <person name="Walenz B.P."/>
            <person name="Lima Bde A."/>
            <person name="Ribeiro C.A."/>
            <person name="Nunes-Silva C.G."/>
            <person name="de Carvalho C.R."/>
            <person name="Soares C.M."/>
            <person name="de Menezes C.B."/>
            <person name="Matiolli C."/>
            <person name="Caffrey D."/>
            <person name="Araujo D.A."/>
            <person name="de Oliveira D.M."/>
            <person name="Golenbock D."/>
            <person name="Grisard E.C."/>
            <person name="Fantinatti-Garboggini F."/>
            <person name="de Carvalho F.M."/>
            <person name="Barcellos F.G."/>
            <person name="Prosdocimi F."/>
            <person name="May G."/>
            <person name="Azevedo Junior G.M."/>
            <person name="Guimaraes G.M."/>
            <person name="Goldman G.H."/>
            <person name="Padilha I.Q."/>
            <person name="Batista Jda S."/>
            <person name="Ferro J.A."/>
            <person name="Ribeiro J.M."/>
            <person name="Fietto J.L."/>
            <person name="Dabbas K.M."/>
            <person name="Cerdeira L."/>
            <person name="Agnez-Lima L.F."/>
            <person name="Brocchi M."/>
            <person name="de Carvalho M.O."/>
            <person name="Teixeira Mde M."/>
            <person name="Diniz Maia Mde M."/>
            <person name="Goldman M.H."/>
            <person name="Cruz Schneider M.P."/>
            <person name="Felipe M.S."/>
            <person name="Hungria M."/>
            <person name="Nicolas M.F."/>
            <person name="Pereira M."/>
            <person name="Montes M.A."/>
            <person name="Cantao M.E."/>
            <person name="Vincentz M."/>
            <person name="Rafael M.S."/>
            <person name="Silverman N."/>
            <person name="Stoco P.H."/>
            <person name="Souza R.C."/>
            <person name="Vicentini R."/>
            <person name="Gazzinelli R.T."/>
            <person name="Neves Rde O."/>
            <person name="Silva R."/>
            <person name="Astolfi-Filho S."/>
            <person name="Maciel T.E."/>
            <person name="Urmenyi T.P."/>
            <person name="Tadei W.P."/>
            <person name="Camargo E.P."/>
            <person name="de Vasconcelos A.T."/>
        </authorList>
    </citation>
    <scope>NUCLEOTIDE SEQUENCE</scope>
</reference>
<name>W5JWE0_ANODA</name>
<dbReference type="EMBL" id="ADMH02000167">
    <property type="protein sequence ID" value="ETN67525.1"/>
    <property type="molecule type" value="Genomic_DNA"/>
</dbReference>
<evidence type="ECO:0000313" key="2">
    <source>
        <dbReference type="EnsemblMetazoa" id="ADAC000668-PA"/>
    </source>
</evidence>
<keyword evidence="3" id="KW-1185">Reference proteome</keyword>
<reference evidence="1 3" key="1">
    <citation type="journal article" date="2010" name="BMC Genomics">
        <title>Combination of measures distinguishes pre-miRNAs from other stem-loops in the genome of the newly sequenced Anopheles darlingi.</title>
        <authorList>
            <person name="Mendes N.D."/>
            <person name="Freitas A.T."/>
            <person name="Vasconcelos A.T."/>
            <person name="Sagot M.F."/>
        </authorList>
    </citation>
    <scope>NUCLEOTIDE SEQUENCE</scope>
</reference>
<organism evidence="1">
    <name type="scientific">Anopheles darlingi</name>
    <name type="common">Mosquito</name>
    <dbReference type="NCBI Taxonomy" id="43151"/>
    <lineage>
        <taxon>Eukaryota</taxon>
        <taxon>Metazoa</taxon>
        <taxon>Ecdysozoa</taxon>
        <taxon>Arthropoda</taxon>
        <taxon>Hexapoda</taxon>
        <taxon>Insecta</taxon>
        <taxon>Pterygota</taxon>
        <taxon>Neoptera</taxon>
        <taxon>Endopterygota</taxon>
        <taxon>Diptera</taxon>
        <taxon>Nematocera</taxon>
        <taxon>Culicoidea</taxon>
        <taxon>Culicidae</taxon>
        <taxon>Anophelinae</taxon>
        <taxon>Anopheles</taxon>
    </lineage>
</organism>
<dbReference type="HOGENOM" id="CLU_2529296_0_0_1"/>
<evidence type="ECO:0000313" key="1">
    <source>
        <dbReference type="EMBL" id="ETN67525.1"/>
    </source>
</evidence>
<accession>W5JWE0</accession>
<proteinExistence type="predicted"/>
<protein>
    <submittedName>
        <fullName evidence="1 2">Uncharacterized protein</fullName>
    </submittedName>
</protein>
<dbReference type="Proteomes" id="UP000000673">
    <property type="component" value="Unassembled WGS sequence"/>
</dbReference>
<sequence length="84" mass="9955">MMAHYYSRWKRQNAECWNLESSKRQSKRNEMELVELRRFFEVAGFSISPGRLSTVQVYQNAALLANHPDHNLFGPVTFAIMRHR</sequence>
<dbReference type="VEuPathDB" id="VectorBase:ADAC000668"/>
<reference evidence="2" key="4">
    <citation type="submission" date="2015-06" db="UniProtKB">
        <authorList>
            <consortium name="EnsemblMetazoa"/>
        </authorList>
    </citation>
    <scope>IDENTIFICATION</scope>
</reference>
<reference evidence="1" key="2">
    <citation type="submission" date="2010-05" db="EMBL/GenBank/DDBJ databases">
        <authorList>
            <person name="Almeida L.G."/>
            <person name="Nicolas M.F."/>
            <person name="Souza R.C."/>
            <person name="Vasconcelos A.T.R."/>
        </authorList>
    </citation>
    <scope>NUCLEOTIDE SEQUENCE</scope>
</reference>
<dbReference type="EnsemblMetazoa" id="ADAC000668-RA">
    <property type="protein sequence ID" value="ADAC000668-PA"/>
    <property type="gene ID" value="ADAC000668"/>
</dbReference>
<dbReference type="AlphaFoldDB" id="W5JWE0"/>
<gene>
    <name evidence="1" type="ORF">AND_000668</name>
</gene>